<evidence type="ECO:0000259" key="10">
    <source>
        <dbReference type="PROSITE" id="PS51030"/>
    </source>
</evidence>
<reference evidence="11" key="1">
    <citation type="submission" date="2016-06" db="UniProtKB">
        <authorList>
            <consortium name="WormBaseParasite"/>
        </authorList>
    </citation>
    <scope>IDENTIFICATION</scope>
</reference>
<sequence length="122" mass="14470">LKSICYLLQRKLEYKCKFDSQCEINKSTRNVCQYCRFQKCLENGMSTALVLNETERQAKRNLIQENRTKRELERIRALIKATSLSSRQEEFKATIDQITASYCRIIDVPLRVVNNDRFQKNK</sequence>
<dbReference type="SUPFAM" id="SSF57716">
    <property type="entry name" value="Glucocorticoid receptor-like (DNA-binding domain)"/>
    <property type="match status" value="1"/>
</dbReference>
<evidence type="ECO:0000256" key="8">
    <source>
        <dbReference type="ARBA" id="ARBA00023170"/>
    </source>
</evidence>
<evidence type="ECO:0000256" key="4">
    <source>
        <dbReference type="ARBA" id="ARBA00022833"/>
    </source>
</evidence>
<dbReference type="PANTHER" id="PTHR24082:SF330">
    <property type="entry name" value="THYROID HORMONE RECEPTOR BETA"/>
    <property type="match status" value="1"/>
</dbReference>
<keyword evidence="3" id="KW-0863">Zinc-finger</keyword>
<dbReference type="GO" id="GO:0045944">
    <property type="term" value="P:positive regulation of transcription by RNA polymerase II"/>
    <property type="evidence" value="ECO:0007669"/>
    <property type="project" value="TreeGrafter"/>
</dbReference>
<dbReference type="GO" id="GO:0000122">
    <property type="term" value="P:negative regulation of transcription by RNA polymerase II"/>
    <property type="evidence" value="ECO:0007669"/>
    <property type="project" value="TreeGrafter"/>
</dbReference>
<dbReference type="Gene3D" id="3.30.50.10">
    <property type="entry name" value="Erythroid Transcription Factor GATA-1, subunit A"/>
    <property type="match status" value="1"/>
</dbReference>
<evidence type="ECO:0000313" key="11">
    <source>
        <dbReference type="WBParaSite" id="GPUH_0000897701-mRNA-1"/>
    </source>
</evidence>
<keyword evidence="5" id="KW-0805">Transcription regulation</keyword>
<dbReference type="SMART" id="SM00399">
    <property type="entry name" value="ZnF_C4"/>
    <property type="match status" value="1"/>
</dbReference>
<dbReference type="AlphaFoldDB" id="A0A183DJS6"/>
<dbReference type="GO" id="GO:0048384">
    <property type="term" value="P:retinoic acid receptor signaling pathway"/>
    <property type="evidence" value="ECO:0007669"/>
    <property type="project" value="TreeGrafter"/>
</dbReference>
<keyword evidence="4" id="KW-0862">Zinc</keyword>
<evidence type="ECO:0000256" key="7">
    <source>
        <dbReference type="ARBA" id="ARBA00023163"/>
    </source>
</evidence>
<keyword evidence="6" id="KW-0238">DNA-binding</keyword>
<dbReference type="InterPro" id="IPR013088">
    <property type="entry name" value="Znf_NHR/GATA"/>
</dbReference>
<dbReference type="GO" id="GO:0000978">
    <property type="term" value="F:RNA polymerase II cis-regulatory region sequence-specific DNA binding"/>
    <property type="evidence" value="ECO:0007669"/>
    <property type="project" value="TreeGrafter"/>
</dbReference>
<evidence type="ECO:0000256" key="9">
    <source>
        <dbReference type="ARBA" id="ARBA00023242"/>
    </source>
</evidence>
<protein>
    <submittedName>
        <fullName evidence="11">Nuclear receptor domain-containing protein</fullName>
    </submittedName>
</protein>
<evidence type="ECO:0000256" key="6">
    <source>
        <dbReference type="ARBA" id="ARBA00023125"/>
    </source>
</evidence>
<evidence type="ECO:0000256" key="1">
    <source>
        <dbReference type="ARBA" id="ARBA00005993"/>
    </source>
</evidence>
<dbReference type="PANTHER" id="PTHR24082">
    <property type="entry name" value="NUCLEAR HORMONE RECEPTOR"/>
    <property type="match status" value="1"/>
</dbReference>
<keyword evidence="9" id="KW-0539">Nucleus</keyword>
<dbReference type="Pfam" id="PF00105">
    <property type="entry name" value="zf-C4"/>
    <property type="match status" value="1"/>
</dbReference>
<comment type="similarity">
    <text evidence="1">Belongs to the nuclear hormone receptor family.</text>
</comment>
<organism evidence="11">
    <name type="scientific">Gongylonema pulchrum</name>
    <dbReference type="NCBI Taxonomy" id="637853"/>
    <lineage>
        <taxon>Eukaryota</taxon>
        <taxon>Metazoa</taxon>
        <taxon>Ecdysozoa</taxon>
        <taxon>Nematoda</taxon>
        <taxon>Chromadorea</taxon>
        <taxon>Rhabditida</taxon>
        <taxon>Spirurina</taxon>
        <taxon>Spiruromorpha</taxon>
        <taxon>Spiruroidea</taxon>
        <taxon>Gongylonematidae</taxon>
        <taxon>Gongylonema</taxon>
    </lineage>
</organism>
<dbReference type="GO" id="GO:0008270">
    <property type="term" value="F:zinc ion binding"/>
    <property type="evidence" value="ECO:0007669"/>
    <property type="project" value="UniProtKB-KW"/>
</dbReference>
<dbReference type="InterPro" id="IPR050234">
    <property type="entry name" value="Nuclear_hormone_rcpt_NR1"/>
</dbReference>
<keyword evidence="8" id="KW-0675">Receptor</keyword>
<name>A0A183DJS6_9BILA</name>
<evidence type="ECO:0000256" key="2">
    <source>
        <dbReference type="ARBA" id="ARBA00022723"/>
    </source>
</evidence>
<proteinExistence type="inferred from homology"/>
<dbReference type="WBParaSite" id="GPUH_0000897701-mRNA-1">
    <property type="protein sequence ID" value="GPUH_0000897701-mRNA-1"/>
    <property type="gene ID" value="GPUH_0000897701"/>
</dbReference>
<dbReference type="GO" id="GO:0030154">
    <property type="term" value="P:cell differentiation"/>
    <property type="evidence" value="ECO:0007669"/>
    <property type="project" value="TreeGrafter"/>
</dbReference>
<dbReference type="GO" id="GO:0004879">
    <property type="term" value="F:nuclear receptor activity"/>
    <property type="evidence" value="ECO:0007669"/>
    <property type="project" value="TreeGrafter"/>
</dbReference>
<dbReference type="InterPro" id="IPR001628">
    <property type="entry name" value="Znf_hrmn_rcpt"/>
</dbReference>
<accession>A0A183DJS6</accession>
<dbReference type="PROSITE" id="PS51030">
    <property type="entry name" value="NUCLEAR_REC_DBD_2"/>
    <property type="match status" value="1"/>
</dbReference>
<evidence type="ECO:0000256" key="3">
    <source>
        <dbReference type="ARBA" id="ARBA00022771"/>
    </source>
</evidence>
<feature type="domain" description="Nuclear receptor" evidence="10">
    <location>
        <begin position="1"/>
        <end position="52"/>
    </location>
</feature>
<evidence type="ECO:0000256" key="5">
    <source>
        <dbReference type="ARBA" id="ARBA00023015"/>
    </source>
</evidence>
<keyword evidence="2" id="KW-0479">Metal-binding</keyword>
<keyword evidence="7" id="KW-0804">Transcription</keyword>